<keyword evidence="1" id="KW-1133">Transmembrane helix</keyword>
<keyword evidence="1" id="KW-0812">Transmembrane</keyword>
<dbReference type="AlphaFoldDB" id="A0A0V1GB44"/>
<gene>
    <name evidence="4" type="ORF">T4C_13714</name>
    <name evidence="2" type="ORF">T4C_6143</name>
    <name evidence="3" type="ORF">T4C_7977</name>
</gene>
<proteinExistence type="predicted"/>
<evidence type="ECO:0000256" key="1">
    <source>
        <dbReference type="SAM" id="Phobius"/>
    </source>
</evidence>
<evidence type="ECO:0000313" key="2">
    <source>
        <dbReference type="EMBL" id="KRY95467.1"/>
    </source>
</evidence>
<sequence>MKSTRLGYAICNGMRCDVTENQHILFYIFTLLIFPALPFQFVSSF</sequence>
<dbReference type="Proteomes" id="UP000054826">
    <property type="component" value="Unassembled WGS sequence"/>
</dbReference>
<organism evidence="2 5">
    <name type="scientific">Trichinella pseudospiralis</name>
    <name type="common">Parasitic roundworm</name>
    <dbReference type="NCBI Taxonomy" id="6337"/>
    <lineage>
        <taxon>Eukaryota</taxon>
        <taxon>Metazoa</taxon>
        <taxon>Ecdysozoa</taxon>
        <taxon>Nematoda</taxon>
        <taxon>Enoplea</taxon>
        <taxon>Dorylaimia</taxon>
        <taxon>Trichinellida</taxon>
        <taxon>Trichinellidae</taxon>
        <taxon>Trichinella</taxon>
    </lineage>
</organism>
<keyword evidence="1" id="KW-0472">Membrane</keyword>
<dbReference type="EMBL" id="JYDV01002872">
    <property type="protein sequence ID" value="KRY97150.1"/>
    <property type="molecule type" value="Genomic_DNA"/>
</dbReference>
<protein>
    <submittedName>
        <fullName evidence="2">Uncharacterized protein</fullName>
    </submittedName>
</protein>
<evidence type="ECO:0000313" key="3">
    <source>
        <dbReference type="EMBL" id="KRY95867.1"/>
    </source>
</evidence>
<evidence type="ECO:0000313" key="4">
    <source>
        <dbReference type="EMBL" id="KRY97150.1"/>
    </source>
</evidence>
<reference evidence="2 5" key="1">
    <citation type="submission" date="2015-01" db="EMBL/GenBank/DDBJ databases">
        <title>Evolution of Trichinella species and genotypes.</title>
        <authorList>
            <person name="Korhonen P.K."/>
            <person name="Edoardo P."/>
            <person name="Giuseppe L.R."/>
            <person name="Gasser R.B."/>
        </authorList>
    </citation>
    <scope>NUCLEOTIDE SEQUENCE [LARGE SCALE GENOMIC DNA]</scope>
    <source>
        <strain evidence="2">ISS176</strain>
    </source>
</reference>
<dbReference type="EMBL" id="JYDV01004366">
    <property type="protein sequence ID" value="KRY95467.1"/>
    <property type="molecule type" value="Genomic_DNA"/>
</dbReference>
<feature type="transmembrane region" description="Helical" evidence="1">
    <location>
        <begin position="24"/>
        <end position="42"/>
    </location>
</feature>
<evidence type="ECO:0000313" key="5">
    <source>
        <dbReference type="Proteomes" id="UP000054826"/>
    </source>
</evidence>
<name>A0A0V1GB44_TRIPS</name>
<accession>A0A0V1GB44</accession>
<dbReference type="EMBL" id="JYDV01003970">
    <property type="protein sequence ID" value="KRY95867.1"/>
    <property type="molecule type" value="Genomic_DNA"/>
</dbReference>
<comment type="caution">
    <text evidence="2">The sequence shown here is derived from an EMBL/GenBank/DDBJ whole genome shotgun (WGS) entry which is preliminary data.</text>
</comment>